<name>A0A820NXK2_9BILA</name>
<comment type="caution">
    <text evidence="1">The sequence shown here is derived from an EMBL/GenBank/DDBJ whole genome shotgun (WGS) entry which is preliminary data.</text>
</comment>
<accession>A0A820NXK2</accession>
<dbReference type="Proteomes" id="UP000663844">
    <property type="component" value="Unassembled WGS sequence"/>
</dbReference>
<dbReference type="AlphaFoldDB" id="A0A820NXK2"/>
<dbReference type="Pfam" id="PF12394">
    <property type="entry name" value="DUF3657"/>
    <property type="match status" value="1"/>
</dbReference>
<dbReference type="InterPro" id="IPR022122">
    <property type="entry name" value="DUF3657"/>
</dbReference>
<evidence type="ECO:0000313" key="2">
    <source>
        <dbReference type="Proteomes" id="UP000663844"/>
    </source>
</evidence>
<organism evidence="1 2">
    <name type="scientific">Adineta steineri</name>
    <dbReference type="NCBI Taxonomy" id="433720"/>
    <lineage>
        <taxon>Eukaryota</taxon>
        <taxon>Metazoa</taxon>
        <taxon>Spiralia</taxon>
        <taxon>Gnathifera</taxon>
        <taxon>Rotifera</taxon>
        <taxon>Eurotatoria</taxon>
        <taxon>Bdelloidea</taxon>
        <taxon>Adinetida</taxon>
        <taxon>Adinetidae</taxon>
        <taxon>Adineta</taxon>
    </lineage>
</organism>
<sequence>ISAIQPLCSRNYKLHFKPRLGLPIPVPISFDYFHLSALPVTIHASLRCLIPPYVFDRPNVRQTSLFSFLFDQDLSQITTDQINSNLLDRAYHLHNNICEILLSAYEALQDFYEKMIEHLPSNQQKPKRFILVC</sequence>
<feature type="non-terminal residue" evidence="1">
    <location>
        <position position="1"/>
    </location>
</feature>
<proteinExistence type="predicted"/>
<evidence type="ECO:0000313" key="1">
    <source>
        <dbReference type="EMBL" id="CAF4394390.1"/>
    </source>
</evidence>
<reference evidence="1" key="1">
    <citation type="submission" date="2021-02" db="EMBL/GenBank/DDBJ databases">
        <authorList>
            <person name="Nowell W R."/>
        </authorList>
    </citation>
    <scope>NUCLEOTIDE SEQUENCE</scope>
</reference>
<dbReference type="EMBL" id="CAJOAZ010025607">
    <property type="protein sequence ID" value="CAF4394390.1"/>
    <property type="molecule type" value="Genomic_DNA"/>
</dbReference>
<gene>
    <name evidence="1" type="ORF">OXD698_LOCUS51092</name>
</gene>
<protein>
    <submittedName>
        <fullName evidence="1">Uncharacterized protein</fullName>
    </submittedName>
</protein>